<reference evidence="1 2" key="2">
    <citation type="journal article" date="2018" name="New Phytol.">
        <title>High intraspecific genome diversity in the model arbuscular mycorrhizal symbiont Rhizophagus irregularis.</title>
        <authorList>
            <person name="Chen E.C.H."/>
            <person name="Morin E."/>
            <person name="Beaudet D."/>
            <person name="Noel J."/>
            <person name="Yildirir G."/>
            <person name="Ndikumana S."/>
            <person name="Charron P."/>
            <person name="St-Onge C."/>
            <person name="Giorgi J."/>
            <person name="Kruger M."/>
            <person name="Marton T."/>
            <person name="Ropars J."/>
            <person name="Grigoriev I.V."/>
            <person name="Hainaut M."/>
            <person name="Henrissat B."/>
            <person name="Roux C."/>
            <person name="Martin F."/>
            <person name="Corradi N."/>
        </authorList>
    </citation>
    <scope>NUCLEOTIDE SEQUENCE [LARGE SCALE GENOMIC DNA]</scope>
    <source>
        <strain evidence="1 2">DAOM 197198</strain>
    </source>
</reference>
<dbReference type="InterPro" id="IPR032675">
    <property type="entry name" value="LRR_dom_sf"/>
</dbReference>
<proteinExistence type="predicted"/>
<comment type="caution">
    <text evidence="1">The sequence shown here is derived from an EMBL/GenBank/DDBJ whole genome shotgun (WGS) entry which is preliminary data.</text>
</comment>
<evidence type="ECO:0000313" key="2">
    <source>
        <dbReference type="Proteomes" id="UP000018888"/>
    </source>
</evidence>
<reference evidence="1 2" key="1">
    <citation type="journal article" date="2013" name="Proc. Natl. Acad. Sci. U.S.A.">
        <title>Genome of an arbuscular mycorrhizal fungus provides insight into the oldest plant symbiosis.</title>
        <authorList>
            <person name="Tisserant E."/>
            <person name="Malbreil M."/>
            <person name="Kuo A."/>
            <person name="Kohler A."/>
            <person name="Symeonidi A."/>
            <person name="Balestrini R."/>
            <person name="Charron P."/>
            <person name="Duensing N."/>
            <person name="Frei Dit Frey N."/>
            <person name="Gianinazzi-Pearson V."/>
            <person name="Gilbert L.B."/>
            <person name="Handa Y."/>
            <person name="Herr J.R."/>
            <person name="Hijri M."/>
            <person name="Koul R."/>
            <person name="Kawaguchi M."/>
            <person name="Krajinski F."/>
            <person name="Lammers P.J."/>
            <person name="Masclaux F.G."/>
            <person name="Murat C."/>
            <person name="Morin E."/>
            <person name="Ndikumana S."/>
            <person name="Pagni M."/>
            <person name="Petitpierre D."/>
            <person name="Requena N."/>
            <person name="Rosikiewicz P."/>
            <person name="Riley R."/>
            <person name="Saito K."/>
            <person name="San Clemente H."/>
            <person name="Shapiro H."/>
            <person name="van Tuinen D."/>
            <person name="Becard G."/>
            <person name="Bonfante P."/>
            <person name="Paszkowski U."/>
            <person name="Shachar-Hill Y.Y."/>
            <person name="Tuskan G.A."/>
            <person name="Young P.W."/>
            <person name="Sanders I.R."/>
            <person name="Henrissat B."/>
            <person name="Rensing S.A."/>
            <person name="Grigoriev I.V."/>
            <person name="Corradi N."/>
            <person name="Roux C."/>
            <person name="Martin F."/>
        </authorList>
    </citation>
    <scope>NUCLEOTIDE SEQUENCE [LARGE SCALE GENOMIC DNA]</scope>
    <source>
        <strain evidence="1 2">DAOM 197198</strain>
    </source>
</reference>
<keyword evidence="2" id="KW-1185">Reference proteome</keyword>
<dbReference type="Gene3D" id="3.80.10.10">
    <property type="entry name" value="Ribonuclease Inhibitor"/>
    <property type="match status" value="1"/>
</dbReference>
<dbReference type="AlphaFoldDB" id="A0A2H5SUJ3"/>
<organism evidence="1 2">
    <name type="scientific">Rhizophagus irregularis (strain DAOM 181602 / DAOM 197198 / MUCL 43194)</name>
    <name type="common">Arbuscular mycorrhizal fungus</name>
    <name type="synonym">Glomus intraradices</name>
    <dbReference type="NCBI Taxonomy" id="747089"/>
    <lineage>
        <taxon>Eukaryota</taxon>
        <taxon>Fungi</taxon>
        <taxon>Fungi incertae sedis</taxon>
        <taxon>Mucoromycota</taxon>
        <taxon>Glomeromycotina</taxon>
        <taxon>Glomeromycetes</taxon>
        <taxon>Glomerales</taxon>
        <taxon>Glomeraceae</taxon>
        <taxon>Rhizophagus</taxon>
    </lineage>
</organism>
<dbReference type="Proteomes" id="UP000018888">
    <property type="component" value="Unassembled WGS sequence"/>
</dbReference>
<gene>
    <name evidence="1" type="ORF">GLOIN_2v1790161</name>
</gene>
<protein>
    <recommendedName>
        <fullName evidence="3">F-box domain-containing protein</fullName>
    </recommendedName>
</protein>
<sequence length="540" mass="63849">MSCSKIFSGDLPELIYEIIKYLWNDYSTLHSCILVNRLWCRLSIPLLWEDPFSIPNENYNFITIYLHYLNDDDFKIYKTKLNEFKINNYLLTSNILLFNYPKFIKYLNISKIISFVKKWVISEFKMLLNENLLDFKKLIIKSLFKLFIKNEISLNILNIEIIPYTYYVCFSDILELILKNPNFIHNIKILKLQVDEIPYANYSFHDNNRNNLIKNSLSQIINTHKNLKKISFGSNSLPLYQSLLLSKDSNCSNTLNTIIFYYVNLGYIYNLYEIFEQLNVLESVHIVYCSLNVHFIQQIINLSKPFKLKSLFMGEAFQIEVDLLQLLLQKSGDYLENFEIGFGYNLLGSKLLELIMKYCKNIKFLNLNGINDQIVYSVINLIEKQNLNYLSIDIDKFLSGRSIVEGYVKRSSIILQNLGQILPSKLEYLNLTLHIKANDFEIFLKNSQNTFINKFLIDNKEGDDILIILHYIKKYIMKKKRTKYLAITNTFVGSSAFDIFGYKDLFYLNDEVKKFRLYNIKVRKYYDLNVSISDFIKEID</sequence>
<evidence type="ECO:0000313" key="1">
    <source>
        <dbReference type="EMBL" id="POG58614.1"/>
    </source>
</evidence>
<name>A0A2H5SUJ3_RHIID</name>
<evidence type="ECO:0008006" key="3">
    <source>
        <dbReference type="Google" id="ProtNLM"/>
    </source>
</evidence>
<dbReference type="EMBL" id="AUPC02000514">
    <property type="protein sequence ID" value="POG58614.1"/>
    <property type="molecule type" value="Genomic_DNA"/>
</dbReference>
<dbReference type="STRING" id="747089.A0A2H5SUJ3"/>
<accession>A0A2H5SUJ3</accession>